<keyword evidence="1 16" id="KW-0813">Transport</keyword>
<keyword evidence="8 16" id="KW-1278">Translocase</keyword>
<evidence type="ECO:0000256" key="7">
    <source>
        <dbReference type="ARBA" id="ARBA00022692"/>
    </source>
</evidence>
<comment type="similarity">
    <text evidence="16 17">Belongs to the NqrC family.</text>
</comment>
<dbReference type="PANTHER" id="PTHR37838:SF1">
    <property type="entry name" value="NA(+)-TRANSLOCATING NADH-QUINONE REDUCTASE SUBUNIT C"/>
    <property type="match status" value="1"/>
</dbReference>
<evidence type="ECO:0000256" key="15">
    <source>
        <dbReference type="ARBA" id="ARBA00023201"/>
    </source>
</evidence>
<feature type="modified residue" description="FMN phosphoryl threonine" evidence="16">
    <location>
        <position position="211"/>
    </location>
</feature>
<sequence>MDRQGNKYTFLYASVMVIVVATLLAFVSEALRPIQKKNEEESKMADILRSVNIQTTTADVAEKYQKYIGDNVFIVSYDGQRQEADAKTAFDVDLSVEIRKPLTERQYPVYECHLDNGDVKYILPVRGTGLWGPIWGYIALNADKNTIFGTTFSHKGETPGLGAEIATEAFQQQFKGKTIFDESGNLVSVAVVKGGAPDEAPHQVDAISGGTITSRGVENMLKDYFKGYEAFLKK</sequence>
<comment type="caution">
    <text evidence="16">Lacks conserved residue(s) required for the propagation of feature annotation.</text>
</comment>
<evidence type="ECO:0000256" key="8">
    <source>
        <dbReference type="ARBA" id="ARBA00022967"/>
    </source>
</evidence>
<evidence type="ECO:0000313" key="20">
    <source>
        <dbReference type="Proteomes" id="UP000181976"/>
    </source>
</evidence>
<evidence type="ECO:0000256" key="4">
    <source>
        <dbReference type="ARBA" id="ARBA00022553"/>
    </source>
</evidence>
<comment type="catalytic activity">
    <reaction evidence="16 17">
        <text>a ubiquinone + n Na(+)(in) + NADH + H(+) = a ubiquinol + n Na(+)(out) + NAD(+)</text>
        <dbReference type="Rhea" id="RHEA:47748"/>
        <dbReference type="Rhea" id="RHEA-COMP:9565"/>
        <dbReference type="Rhea" id="RHEA-COMP:9566"/>
        <dbReference type="ChEBI" id="CHEBI:15378"/>
        <dbReference type="ChEBI" id="CHEBI:16389"/>
        <dbReference type="ChEBI" id="CHEBI:17976"/>
        <dbReference type="ChEBI" id="CHEBI:29101"/>
        <dbReference type="ChEBI" id="CHEBI:57540"/>
        <dbReference type="ChEBI" id="CHEBI:57945"/>
        <dbReference type="EC" id="7.2.1.1"/>
    </reaction>
</comment>
<dbReference type="PIRSF" id="PIRSF009437">
    <property type="entry name" value="NQR-1_subunit_C"/>
    <property type="match status" value="1"/>
</dbReference>
<keyword evidence="6 16" id="KW-0288">FMN</keyword>
<gene>
    <name evidence="16" type="primary">nqrC</name>
    <name evidence="19" type="ORF">SAMN05444380_1159</name>
</gene>
<keyword evidence="4 16" id="KW-0597">Phosphoprotein</keyword>
<evidence type="ECO:0000256" key="3">
    <source>
        <dbReference type="ARBA" id="ARBA00022519"/>
    </source>
</evidence>
<evidence type="ECO:0000256" key="11">
    <source>
        <dbReference type="ARBA" id="ARBA00023053"/>
    </source>
</evidence>
<organism evidence="19 20">
    <name type="scientific">Thermophagus xiamenensis</name>
    <dbReference type="NCBI Taxonomy" id="385682"/>
    <lineage>
        <taxon>Bacteria</taxon>
        <taxon>Pseudomonadati</taxon>
        <taxon>Bacteroidota</taxon>
        <taxon>Bacteroidia</taxon>
        <taxon>Marinilabiliales</taxon>
        <taxon>Marinilabiliaceae</taxon>
        <taxon>Thermophagus</taxon>
    </lineage>
</organism>
<comment type="function">
    <text evidence="16">NQR complex catalyzes the reduction of ubiquinone-1 to ubiquinol by two successive reactions, coupled with the transport of Na(+) ions from the cytoplasm to the periplasm. NqrA to NqrE are probably involved in the second step, the conversion of ubisemiquinone to ubiquinol.</text>
</comment>
<evidence type="ECO:0000256" key="14">
    <source>
        <dbReference type="ARBA" id="ARBA00023136"/>
    </source>
</evidence>
<keyword evidence="14 16" id="KW-0472">Membrane</keyword>
<comment type="subunit">
    <text evidence="16 17">Composed of six subunits; NqrA, NqrB, NqrC, NqrD, NqrE and NqrF.</text>
</comment>
<keyword evidence="7 16" id="KW-0812">Transmembrane</keyword>
<evidence type="ECO:0000256" key="5">
    <source>
        <dbReference type="ARBA" id="ARBA00022630"/>
    </source>
</evidence>
<dbReference type="InParanoid" id="A0A1I2C4Z7"/>
<evidence type="ECO:0000256" key="1">
    <source>
        <dbReference type="ARBA" id="ARBA00022448"/>
    </source>
</evidence>
<keyword evidence="5 16" id="KW-0285">Flavoprotein</keyword>
<keyword evidence="3" id="KW-0997">Cell inner membrane</keyword>
<keyword evidence="2 16" id="KW-1003">Cell membrane</keyword>
<protein>
    <recommendedName>
        <fullName evidence="16 17">Na(+)-translocating NADH-quinone reductase subunit C</fullName>
        <shortName evidence="16 17">Na(+)-NQR subunit C</shortName>
        <shortName evidence="16 17">Na(+)-translocating NQR subunit C</shortName>
        <ecNumber evidence="16 17">7.2.1.1</ecNumber>
    </recommendedName>
    <alternativeName>
        <fullName evidence="16 17">NQR complex subunit C</fullName>
    </alternativeName>
    <alternativeName>
        <fullName evidence="16 17">NQR-1 subunit C</fullName>
    </alternativeName>
</protein>
<dbReference type="GO" id="GO:0010181">
    <property type="term" value="F:FMN binding"/>
    <property type="evidence" value="ECO:0007669"/>
    <property type="project" value="UniProtKB-UniRule"/>
</dbReference>
<dbReference type="SMART" id="SM00900">
    <property type="entry name" value="FMN_bind"/>
    <property type="match status" value="1"/>
</dbReference>
<dbReference type="EC" id="7.2.1.1" evidence="16 17"/>
<keyword evidence="10 16" id="KW-0520">NAD</keyword>
<keyword evidence="12 16" id="KW-0406">Ion transport</keyword>
<proteinExistence type="inferred from homology"/>
<keyword evidence="11 16" id="KW-0915">Sodium</keyword>
<accession>A0A1I2C4Z7</accession>
<name>A0A1I2C4Z7_9BACT</name>
<reference evidence="19 20" key="1">
    <citation type="submission" date="2016-10" db="EMBL/GenBank/DDBJ databases">
        <authorList>
            <person name="de Groot N.N."/>
        </authorList>
    </citation>
    <scope>NUCLEOTIDE SEQUENCE [LARGE SCALE GENOMIC DNA]</scope>
    <source>
        <strain evidence="19 20">DSM 19012</strain>
    </source>
</reference>
<evidence type="ECO:0000259" key="18">
    <source>
        <dbReference type="SMART" id="SM00900"/>
    </source>
</evidence>
<dbReference type="InterPro" id="IPR010204">
    <property type="entry name" value="NqrC"/>
</dbReference>
<dbReference type="NCBIfam" id="TIGR01938">
    <property type="entry name" value="nqrC"/>
    <property type="match status" value="1"/>
</dbReference>
<evidence type="ECO:0000256" key="17">
    <source>
        <dbReference type="PIRNR" id="PIRNR009437"/>
    </source>
</evidence>
<dbReference type="GO" id="GO:0006814">
    <property type="term" value="P:sodium ion transport"/>
    <property type="evidence" value="ECO:0007669"/>
    <property type="project" value="UniProtKB-UniRule"/>
</dbReference>
<evidence type="ECO:0000256" key="9">
    <source>
        <dbReference type="ARBA" id="ARBA00022989"/>
    </source>
</evidence>
<dbReference type="GO" id="GO:0016655">
    <property type="term" value="F:oxidoreductase activity, acting on NAD(P)H, quinone or similar compound as acceptor"/>
    <property type="evidence" value="ECO:0007669"/>
    <property type="project" value="UniProtKB-UniRule"/>
</dbReference>
<keyword evidence="20" id="KW-1185">Reference proteome</keyword>
<keyword evidence="13 16" id="KW-0830">Ubiquinone</keyword>
<evidence type="ECO:0000256" key="16">
    <source>
        <dbReference type="HAMAP-Rule" id="MF_00427"/>
    </source>
</evidence>
<dbReference type="AlphaFoldDB" id="A0A1I2C4Z7"/>
<feature type="transmembrane region" description="Helical" evidence="16">
    <location>
        <begin position="9"/>
        <end position="27"/>
    </location>
</feature>
<dbReference type="EMBL" id="FONA01000015">
    <property type="protein sequence ID" value="SFE63265.1"/>
    <property type="molecule type" value="Genomic_DNA"/>
</dbReference>
<dbReference type="InterPro" id="IPR007329">
    <property type="entry name" value="FMN-bd"/>
</dbReference>
<dbReference type="STRING" id="385682.SAMN05444380_1159"/>
<evidence type="ECO:0000256" key="13">
    <source>
        <dbReference type="ARBA" id="ARBA00023075"/>
    </source>
</evidence>
<dbReference type="Proteomes" id="UP000181976">
    <property type="component" value="Unassembled WGS sequence"/>
</dbReference>
<evidence type="ECO:0000256" key="12">
    <source>
        <dbReference type="ARBA" id="ARBA00023065"/>
    </source>
</evidence>
<evidence type="ECO:0000256" key="2">
    <source>
        <dbReference type="ARBA" id="ARBA00022475"/>
    </source>
</evidence>
<dbReference type="GO" id="GO:0005886">
    <property type="term" value="C:plasma membrane"/>
    <property type="evidence" value="ECO:0007669"/>
    <property type="project" value="UniProtKB-SubCell"/>
</dbReference>
<feature type="domain" description="FMN-binding" evidence="18">
    <location>
        <begin position="129"/>
        <end position="228"/>
    </location>
</feature>
<dbReference type="Pfam" id="PF04205">
    <property type="entry name" value="FMN_bind"/>
    <property type="match status" value="1"/>
</dbReference>
<comment type="cofactor">
    <cofactor evidence="16 17">
        <name>FMN</name>
        <dbReference type="ChEBI" id="CHEBI:58210"/>
    </cofactor>
</comment>
<comment type="subcellular location">
    <subcellularLocation>
        <location evidence="16">Cell membrane</location>
        <topology evidence="16">Single-pass membrane protein</topology>
    </subcellularLocation>
</comment>
<dbReference type="OrthoDB" id="9813828at2"/>
<evidence type="ECO:0000256" key="10">
    <source>
        <dbReference type="ARBA" id="ARBA00023027"/>
    </source>
</evidence>
<dbReference type="PANTHER" id="PTHR37838">
    <property type="entry name" value="NA(+)-TRANSLOCATING NADH-QUINONE REDUCTASE SUBUNIT C"/>
    <property type="match status" value="1"/>
</dbReference>
<dbReference type="eggNOG" id="COG2869">
    <property type="taxonomic scope" value="Bacteria"/>
</dbReference>
<keyword evidence="9 16" id="KW-1133">Transmembrane helix</keyword>
<keyword evidence="15 16" id="KW-0739">Sodium transport</keyword>
<evidence type="ECO:0000256" key="6">
    <source>
        <dbReference type="ARBA" id="ARBA00022643"/>
    </source>
</evidence>
<evidence type="ECO:0000313" key="19">
    <source>
        <dbReference type="EMBL" id="SFE63265.1"/>
    </source>
</evidence>
<dbReference type="RefSeq" id="WP_010526039.1">
    <property type="nucleotide sequence ID" value="NZ_AFSL01000002.1"/>
</dbReference>
<dbReference type="HAMAP" id="MF_00427">
    <property type="entry name" value="NqrC"/>
    <property type="match status" value="1"/>
</dbReference>